<proteinExistence type="predicted"/>
<dbReference type="RefSeq" id="WP_231598379.1">
    <property type="nucleotide sequence ID" value="NZ_SJPL01000001.1"/>
</dbReference>
<dbReference type="EC" id="3.1.6.1" evidence="4"/>
<evidence type="ECO:0000256" key="2">
    <source>
        <dbReference type="ARBA" id="ARBA00022801"/>
    </source>
</evidence>
<dbReference type="PANTHER" id="PTHR45953:SF1">
    <property type="entry name" value="IDURONATE 2-SULFATASE"/>
    <property type="match status" value="1"/>
</dbReference>
<dbReference type="GO" id="GO:0005737">
    <property type="term" value="C:cytoplasm"/>
    <property type="evidence" value="ECO:0007669"/>
    <property type="project" value="TreeGrafter"/>
</dbReference>
<evidence type="ECO:0000313" key="4">
    <source>
        <dbReference type="EMBL" id="TWT68070.1"/>
    </source>
</evidence>
<evidence type="ECO:0000313" key="5">
    <source>
        <dbReference type="Proteomes" id="UP000317238"/>
    </source>
</evidence>
<gene>
    <name evidence="4" type="ORF">Pan14r_03080</name>
</gene>
<keyword evidence="2 4" id="KW-0378">Hydrolase</keyword>
<dbReference type="AlphaFoldDB" id="A0A5C5XYK1"/>
<keyword evidence="5" id="KW-1185">Reference proteome</keyword>
<organism evidence="4 5">
    <name type="scientific">Crateriforma conspicua</name>
    <dbReference type="NCBI Taxonomy" id="2527996"/>
    <lineage>
        <taxon>Bacteria</taxon>
        <taxon>Pseudomonadati</taxon>
        <taxon>Planctomycetota</taxon>
        <taxon>Planctomycetia</taxon>
        <taxon>Planctomycetales</taxon>
        <taxon>Planctomycetaceae</taxon>
        <taxon>Crateriforma</taxon>
    </lineage>
</organism>
<dbReference type="PANTHER" id="PTHR45953">
    <property type="entry name" value="IDURONATE 2-SULFATASE"/>
    <property type="match status" value="1"/>
</dbReference>
<reference evidence="4 5" key="1">
    <citation type="submission" date="2019-02" db="EMBL/GenBank/DDBJ databases">
        <title>Deep-cultivation of Planctomycetes and their phenomic and genomic characterization uncovers novel biology.</title>
        <authorList>
            <person name="Wiegand S."/>
            <person name="Jogler M."/>
            <person name="Boedeker C."/>
            <person name="Pinto D."/>
            <person name="Vollmers J."/>
            <person name="Rivas-Marin E."/>
            <person name="Kohn T."/>
            <person name="Peeters S.H."/>
            <person name="Heuer A."/>
            <person name="Rast P."/>
            <person name="Oberbeckmann S."/>
            <person name="Bunk B."/>
            <person name="Jeske O."/>
            <person name="Meyerdierks A."/>
            <person name="Storesund J.E."/>
            <person name="Kallscheuer N."/>
            <person name="Luecker S."/>
            <person name="Lage O.M."/>
            <person name="Pohl T."/>
            <person name="Merkel B.J."/>
            <person name="Hornburger P."/>
            <person name="Mueller R.-W."/>
            <person name="Bruemmer F."/>
            <person name="Labrenz M."/>
            <person name="Spormann A.M."/>
            <person name="Op Den Camp H."/>
            <person name="Overmann J."/>
            <person name="Amann R."/>
            <person name="Jetten M.S.M."/>
            <person name="Mascher T."/>
            <person name="Medema M.H."/>
            <person name="Devos D.P."/>
            <person name="Kaster A.-K."/>
            <person name="Ovreas L."/>
            <person name="Rohde M."/>
            <person name="Galperin M.Y."/>
            <person name="Jogler C."/>
        </authorList>
    </citation>
    <scope>NUCLEOTIDE SEQUENCE [LARGE SCALE GENOMIC DNA]</scope>
    <source>
        <strain evidence="4 5">Pan14r</strain>
    </source>
</reference>
<sequence length="474" mass="55142">MDRPNIIFIITDQQRYDTIAELGFPHMDTPNLDRLVREGVSFDQCHVTAASCAAARASLFKGYFPHTTGILKNADRWRRSWIESLNDAGYHCTNIGKMHTWPYQTELGFHERFVVENKDRYLEGRYYFDEWDKALRARGLVKQQREIYRKRADYDESLGAFDWELPADTHPDNFVGDMASWWIETYPQTEPLFLQIGFPGPHPPYDPVPEASAAYMQKELPLLPVSDQELENQPPALKELRVHNRDIDHDSVVMPLHPSQQQRHRQRAYYLANVTMIDQKVGQIMQSLEKAGYLENSILIFTSDHGDCLTDHGQSQKWTMYDQITRVPMIVWSPDRIRGGRRIESLVQQMDLGPTILQWAGVEVPESLEAESLMPAIDGDDFSGRPYVYCEQARDAVLTGCQFMTMVRDRQYKLVHFLDEPDGQLFDLQADPGELDNRWNDANLAEVKQRLLAELREWRIRSGLTTKDWCQDWR</sequence>
<keyword evidence="1" id="KW-0479">Metal-binding</keyword>
<name>A0A5C5XYK1_9PLAN</name>
<dbReference type="GO" id="GO:0004065">
    <property type="term" value="F:arylsulfatase activity"/>
    <property type="evidence" value="ECO:0007669"/>
    <property type="project" value="UniProtKB-EC"/>
</dbReference>
<dbReference type="SUPFAM" id="SSF53649">
    <property type="entry name" value="Alkaline phosphatase-like"/>
    <property type="match status" value="1"/>
</dbReference>
<dbReference type="Proteomes" id="UP000317238">
    <property type="component" value="Unassembled WGS sequence"/>
</dbReference>
<dbReference type="InterPro" id="IPR017850">
    <property type="entry name" value="Alkaline_phosphatase_core_sf"/>
</dbReference>
<feature type="domain" description="Sulfatase N-terminal" evidence="3">
    <location>
        <begin position="4"/>
        <end position="362"/>
    </location>
</feature>
<dbReference type="GO" id="GO:0046872">
    <property type="term" value="F:metal ion binding"/>
    <property type="evidence" value="ECO:0007669"/>
    <property type="project" value="UniProtKB-KW"/>
</dbReference>
<dbReference type="Pfam" id="PF00884">
    <property type="entry name" value="Sulfatase"/>
    <property type="match status" value="1"/>
</dbReference>
<protein>
    <submittedName>
        <fullName evidence="4">Arylsulfatase</fullName>
        <ecNumber evidence="4">3.1.6.1</ecNumber>
    </submittedName>
</protein>
<evidence type="ECO:0000256" key="1">
    <source>
        <dbReference type="ARBA" id="ARBA00022723"/>
    </source>
</evidence>
<dbReference type="InterPro" id="IPR000917">
    <property type="entry name" value="Sulfatase_N"/>
</dbReference>
<evidence type="ECO:0000259" key="3">
    <source>
        <dbReference type="Pfam" id="PF00884"/>
    </source>
</evidence>
<accession>A0A5C5XYK1</accession>
<dbReference type="EMBL" id="SJPL01000001">
    <property type="protein sequence ID" value="TWT68070.1"/>
    <property type="molecule type" value="Genomic_DNA"/>
</dbReference>
<comment type="caution">
    <text evidence="4">The sequence shown here is derived from an EMBL/GenBank/DDBJ whole genome shotgun (WGS) entry which is preliminary data.</text>
</comment>
<dbReference type="Gene3D" id="3.40.720.10">
    <property type="entry name" value="Alkaline Phosphatase, subunit A"/>
    <property type="match status" value="1"/>
</dbReference>